<dbReference type="AlphaFoldDB" id="A0A9D2FZD2"/>
<dbReference type="InterPro" id="IPR004564">
    <property type="entry name" value="OM_lipoprot_carrier_LolA-like"/>
</dbReference>
<comment type="caution">
    <text evidence="3">The sequence shown here is derived from an EMBL/GenBank/DDBJ whole genome shotgun (WGS) entry which is preliminary data.</text>
</comment>
<evidence type="ECO:0000313" key="3">
    <source>
        <dbReference type="EMBL" id="HIZ69587.1"/>
    </source>
</evidence>
<evidence type="ECO:0000256" key="2">
    <source>
        <dbReference type="SAM" id="SignalP"/>
    </source>
</evidence>
<evidence type="ECO:0000256" key="1">
    <source>
        <dbReference type="ARBA" id="ARBA00022729"/>
    </source>
</evidence>
<dbReference type="EMBL" id="DXBE01000050">
    <property type="protein sequence ID" value="HIZ69587.1"/>
    <property type="molecule type" value="Genomic_DNA"/>
</dbReference>
<dbReference type="Pfam" id="PF16584">
    <property type="entry name" value="LolA_2"/>
    <property type="match status" value="1"/>
</dbReference>
<dbReference type="Proteomes" id="UP000824055">
    <property type="component" value="Unassembled WGS sequence"/>
</dbReference>
<reference evidence="3" key="1">
    <citation type="journal article" date="2021" name="PeerJ">
        <title>Extensive microbial diversity within the chicken gut microbiome revealed by metagenomics and culture.</title>
        <authorList>
            <person name="Gilroy R."/>
            <person name="Ravi A."/>
            <person name="Getino M."/>
            <person name="Pursley I."/>
            <person name="Horton D.L."/>
            <person name="Alikhan N.F."/>
            <person name="Baker D."/>
            <person name="Gharbi K."/>
            <person name="Hall N."/>
            <person name="Watson M."/>
            <person name="Adriaenssens E.M."/>
            <person name="Foster-Nyarko E."/>
            <person name="Jarju S."/>
            <person name="Secka A."/>
            <person name="Antonio M."/>
            <person name="Oren A."/>
            <person name="Chaudhuri R.R."/>
            <person name="La Ragione R."/>
            <person name="Hildebrand F."/>
            <person name="Pallen M.J."/>
        </authorList>
    </citation>
    <scope>NUCLEOTIDE SEQUENCE</scope>
    <source>
        <strain evidence="3">ChiHecec3B27-8219</strain>
    </source>
</reference>
<dbReference type="SUPFAM" id="SSF89392">
    <property type="entry name" value="Prokaryotic lipoproteins and lipoprotein localization factors"/>
    <property type="match status" value="1"/>
</dbReference>
<protein>
    <recommendedName>
        <fullName evidence="5">Cell envelope biogenesis protein LolA</fullName>
    </recommendedName>
</protein>
<dbReference type="CDD" id="cd16325">
    <property type="entry name" value="LolA"/>
    <property type="match status" value="1"/>
</dbReference>
<accession>A0A9D2FZD2</accession>
<dbReference type="Gene3D" id="2.50.20.10">
    <property type="entry name" value="Lipoprotein localisation LolA/LolB/LppX"/>
    <property type="match status" value="1"/>
</dbReference>
<proteinExistence type="predicted"/>
<reference evidence="3" key="2">
    <citation type="submission" date="2021-04" db="EMBL/GenBank/DDBJ databases">
        <authorList>
            <person name="Gilroy R."/>
        </authorList>
    </citation>
    <scope>NUCLEOTIDE SEQUENCE</scope>
    <source>
        <strain evidence="3">ChiHecec3B27-8219</strain>
    </source>
</reference>
<gene>
    <name evidence="3" type="ORF">H9966_06890</name>
</gene>
<keyword evidence="1 2" id="KW-0732">Signal</keyword>
<name>A0A9D2FZD2_9BACT</name>
<feature type="chain" id="PRO_5039038625" description="Cell envelope biogenesis protein LolA" evidence="2">
    <location>
        <begin position="20"/>
        <end position="200"/>
    </location>
</feature>
<evidence type="ECO:0008006" key="5">
    <source>
        <dbReference type="Google" id="ProtNLM"/>
    </source>
</evidence>
<feature type="signal peptide" evidence="2">
    <location>
        <begin position="1"/>
        <end position="19"/>
    </location>
</feature>
<organism evidence="3 4">
    <name type="scientific">Candidatus Prevotella avicola</name>
    <dbReference type="NCBI Taxonomy" id="2838738"/>
    <lineage>
        <taxon>Bacteria</taxon>
        <taxon>Pseudomonadati</taxon>
        <taxon>Bacteroidota</taxon>
        <taxon>Bacteroidia</taxon>
        <taxon>Bacteroidales</taxon>
        <taxon>Prevotellaceae</taxon>
        <taxon>Prevotella</taxon>
    </lineage>
</organism>
<evidence type="ECO:0000313" key="4">
    <source>
        <dbReference type="Proteomes" id="UP000824055"/>
    </source>
</evidence>
<dbReference type="InterPro" id="IPR029046">
    <property type="entry name" value="LolA/LolB/LppX"/>
</dbReference>
<sequence length="200" mass="22356">MKKILIIILTALFTLSGQAQTAKQVLDKTAAVIGRKGGAQANFKMTSGQYGSASGTIHIKGNKFHARTNNGVIVWFNGKTQWSYMKSTQEVNISTPTQAQQMSMNPYTFINIYKTGYTATVKSSGNNYVVRLVAQNKQRTVQEMYITINKKTYVPSQVKMRQGNSWMTINISGFQAKNQSNSTFVFNSKDFPQAEIIDLR</sequence>